<keyword evidence="1" id="KW-0812">Transmembrane</keyword>
<dbReference type="Proteomes" id="UP000028999">
    <property type="component" value="Unassembled WGS sequence"/>
</dbReference>
<dbReference type="AlphaFoldDB" id="A0A078GA29"/>
<keyword evidence="1" id="KW-1133">Transmembrane helix</keyword>
<keyword evidence="1" id="KW-0472">Membrane</keyword>
<dbReference type="EMBL" id="HG994362">
    <property type="protein sequence ID" value="CAF2242246.1"/>
    <property type="molecule type" value="Genomic_DNA"/>
</dbReference>
<protein>
    <submittedName>
        <fullName evidence="2">(rape) hypothetical protein</fullName>
    </submittedName>
    <submittedName>
        <fullName evidence="3">BnaA08g12560D protein</fullName>
    </submittedName>
</protein>
<evidence type="ECO:0000313" key="3">
    <source>
        <dbReference type="EMBL" id="CDY23290.1"/>
    </source>
</evidence>
<organism evidence="3 4">
    <name type="scientific">Brassica napus</name>
    <name type="common">Rape</name>
    <dbReference type="NCBI Taxonomy" id="3708"/>
    <lineage>
        <taxon>Eukaryota</taxon>
        <taxon>Viridiplantae</taxon>
        <taxon>Streptophyta</taxon>
        <taxon>Embryophyta</taxon>
        <taxon>Tracheophyta</taxon>
        <taxon>Spermatophyta</taxon>
        <taxon>Magnoliopsida</taxon>
        <taxon>eudicotyledons</taxon>
        <taxon>Gunneridae</taxon>
        <taxon>Pentapetalae</taxon>
        <taxon>rosids</taxon>
        <taxon>malvids</taxon>
        <taxon>Brassicales</taxon>
        <taxon>Brassicaceae</taxon>
        <taxon>Brassiceae</taxon>
        <taxon>Brassica</taxon>
    </lineage>
</organism>
<feature type="transmembrane region" description="Helical" evidence="1">
    <location>
        <begin position="12"/>
        <end position="31"/>
    </location>
</feature>
<accession>A0A078GA29</accession>
<evidence type="ECO:0000313" key="2">
    <source>
        <dbReference type="EMBL" id="CAF2242246.1"/>
    </source>
</evidence>
<keyword evidence="4" id="KW-1185">Reference proteome</keyword>
<gene>
    <name evidence="3" type="primary">BnaA08g12560D</name>
    <name evidence="2" type="ORF">DARMORV10_A08P18710.1</name>
    <name evidence="3" type="ORF">GSBRNA2T00021861001</name>
</gene>
<dbReference type="EMBL" id="LK032142">
    <property type="protein sequence ID" value="CDY23290.1"/>
    <property type="molecule type" value="Genomic_DNA"/>
</dbReference>
<evidence type="ECO:0000313" key="4">
    <source>
        <dbReference type="Proteomes" id="UP000028999"/>
    </source>
</evidence>
<evidence type="ECO:0000256" key="1">
    <source>
        <dbReference type="SAM" id="Phobius"/>
    </source>
</evidence>
<dbReference type="Proteomes" id="UP001295469">
    <property type="component" value="Chromosome A08"/>
</dbReference>
<name>A0A078GA29_BRANA</name>
<sequence>MSFLVPSRGAKIPLSIIVLVICGFMFSVLLYTERISLMSSSTLSYNVLKLKSCPRKDLSSKPKENGREERSENMDVVDDRFEFDPEECNVAAGKWVYKLQ</sequence>
<reference evidence="3" key="2">
    <citation type="submission" date="2014-06" db="EMBL/GenBank/DDBJ databases">
        <authorList>
            <person name="Genoscope - CEA"/>
        </authorList>
    </citation>
    <scope>NUCLEOTIDE SEQUENCE</scope>
</reference>
<reference evidence="3 4" key="1">
    <citation type="journal article" date="2014" name="Science">
        <title>Plant genetics. Early allopolyploid evolution in the post-Neolithic Brassica napus oilseed genome.</title>
        <authorList>
            <person name="Chalhoub B."/>
            <person name="Denoeud F."/>
            <person name="Liu S."/>
            <person name="Parkin I.A."/>
            <person name="Tang H."/>
            <person name="Wang X."/>
            <person name="Chiquet J."/>
            <person name="Belcram H."/>
            <person name="Tong C."/>
            <person name="Samans B."/>
            <person name="Correa M."/>
            <person name="Da Silva C."/>
            <person name="Just J."/>
            <person name="Falentin C."/>
            <person name="Koh C.S."/>
            <person name="Le Clainche I."/>
            <person name="Bernard M."/>
            <person name="Bento P."/>
            <person name="Noel B."/>
            <person name="Labadie K."/>
            <person name="Alberti A."/>
            <person name="Charles M."/>
            <person name="Arnaud D."/>
            <person name="Guo H."/>
            <person name="Daviaud C."/>
            <person name="Alamery S."/>
            <person name="Jabbari K."/>
            <person name="Zhao M."/>
            <person name="Edger P.P."/>
            <person name="Chelaifa H."/>
            <person name="Tack D."/>
            <person name="Lassalle G."/>
            <person name="Mestiri I."/>
            <person name="Schnel N."/>
            <person name="Le Paslier M.C."/>
            <person name="Fan G."/>
            <person name="Renault V."/>
            <person name="Bayer P.E."/>
            <person name="Golicz A.A."/>
            <person name="Manoli S."/>
            <person name="Lee T.H."/>
            <person name="Thi V.H."/>
            <person name="Chalabi S."/>
            <person name="Hu Q."/>
            <person name="Fan C."/>
            <person name="Tollenaere R."/>
            <person name="Lu Y."/>
            <person name="Battail C."/>
            <person name="Shen J."/>
            <person name="Sidebottom C.H."/>
            <person name="Wang X."/>
            <person name="Canaguier A."/>
            <person name="Chauveau A."/>
            <person name="Berard A."/>
            <person name="Deniot G."/>
            <person name="Guan M."/>
            <person name="Liu Z."/>
            <person name="Sun F."/>
            <person name="Lim Y.P."/>
            <person name="Lyons E."/>
            <person name="Town C.D."/>
            <person name="Bancroft I."/>
            <person name="Wang X."/>
            <person name="Meng J."/>
            <person name="Ma J."/>
            <person name="Pires J.C."/>
            <person name="King G.J."/>
            <person name="Brunel D."/>
            <person name="Delourme R."/>
            <person name="Renard M."/>
            <person name="Aury J.M."/>
            <person name="Adams K.L."/>
            <person name="Batley J."/>
            <person name="Snowdon R.J."/>
            <person name="Tost J."/>
            <person name="Edwards D."/>
            <person name="Zhou Y."/>
            <person name="Hua W."/>
            <person name="Sharpe A.G."/>
            <person name="Paterson A.H."/>
            <person name="Guan C."/>
            <person name="Wincker P."/>
        </authorList>
    </citation>
    <scope>NUCLEOTIDE SEQUENCE [LARGE SCALE GENOMIC DNA]</scope>
    <source>
        <strain evidence="4">cv. Darmor-bzh</strain>
    </source>
</reference>
<dbReference type="PaxDb" id="3708-A0A078GA29"/>
<dbReference type="Gramene" id="CDY23290">
    <property type="protein sequence ID" value="CDY23290"/>
    <property type="gene ID" value="GSBRNA2T00021861001"/>
</dbReference>
<proteinExistence type="predicted"/>
<reference evidence="2" key="3">
    <citation type="submission" date="2021-01" db="EMBL/GenBank/DDBJ databases">
        <authorList>
            <consortium name="Genoscope - CEA"/>
            <person name="William W."/>
        </authorList>
    </citation>
    <scope>NUCLEOTIDE SEQUENCE</scope>
</reference>
<dbReference type="STRING" id="3708.A0A078GA29"/>